<dbReference type="Proteomes" id="UP000695022">
    <property type="component" value="Unplaced"/>
</dbReference>
<evidence type="ECO:0000313" key="12">
    <source>
        <dbReference type="Proteomes" id="UP000695022"/>
    </source>
</evidence>
<evidence type="ECO:0000256" key="4">
    <source>
        <dbReference type="ARBA" id="ARBA00022692"/>
    </source>
</evidence>
<feature type="repeat" description="Solcar" evidence="9">
    <location>
        <begin position="1"/>
        <end position="84"/>
    </location>
</feature>
<dbReference type="PROSITE" id="PS50920">
    <property type="entry name" value="SOLCAR"/>
    <property type="match status" value="3"/>
</dbReference>
<comment type="similarity">
    <text evidence="2 10">Belongs to the mitochondrial carrier (TC 2.A.29) family.</text>
</comment>
<name>A0ABM1EQC1_PRICU</name>
<evidence type="ECO:0000256" key="7">
    <source>
        <dbReference type="ARBA" id="ARBA00023128"/>
    </source>
</evidence>
<evidence type="ECO:0000256" key="9">
    <source>
        <dbReference type="PROSITE-ProRule" id="PRU00282"/>
    </source>
</evidence>
<evidence type="ECO:0000256" key="6">
    <source>
        <dbReference type="ARBA" id="ARBA00022989"/>
    </source>
</evidence>
<comment type="subcellular location">
    <subcellularLocation>
        <location evidence="1">Mitochondrion membrane</location>
        <topology evidence="1">Multi-pass membrane protein</topology>
    </subcellularLocation>
</comment>
<evidence type="ECO:0000256" key="2">
    <source>
        <dbReference type="ARBA" id="ARBA00006375"/>
    </source>
</evidence>
<dbReference type="PANTHER" id="PTHR45624:SF1">
    <property type="entry name" value="SD08189P"/>
    <property type="match status" value="1"/>
</dbReference>
<evidence type="ECO:0000313" key="14">
    <source>
        <dbReference type="RefSeq" id="XP_014674393.1"/>
    </source>
</evidence>
<dbReference type="Pfam" id="PF00153">
    <property type="entry name" value="Mito_carr"/>
    <property type="match status" value="3"/>
</dbReference>
<dbReference type="GeneID" id="106814571"/>
<proteinExistence type="inferred from homology"/>
<dbReference type="RefSeq" id="XP_014674393.1">
    <property type="nucleotide sequence ID" value="XM_014818907.1"/>
</dbReference>
<keyword evidence="7" id="KW-0496">Mitochondrion</keyword>
<dbReference type="Gene3D" id="1.50.40.10">
    <property type="entry name" value="Mitochondrial carrier domain"/>
    <property type="match status" value="1"/>
</dbReference>
<keyword evidence="12" id="KW-1185">Reference proteome</keyword>
<evidence type="ECO:0000313" key="13">
    <source>
        <dbReference type="RefSeq" id="XP_014674392.1"/>
    </source>
</evidence>
<evidence type="ECO:0000256" key="5">
    <source>
        <dbReference type="ARBA" id="ARBA00022737"/>
    </source>
</evidence>
<keyword evidence="3 10" id="KW-0813">Transport</keyword>
<keyword evidence="8 9" id="KW-0472">Membrane</keyword>
<evidence type="ECO:0000256" key="3">
    <source>
        <dbReference type="ARBA" id="ARBA00022448"/>
    </source>
</evidence>
<keyword evidence="6 11" id="KW-1133">Transmembrane helix</keyword>
<dbReference type="RefSeq" id="XP_014674392.1">
    <property type="nucleotide sequence ID" value="XM_014818906.1"/>
</dbReference>
<dbReference type="InterPro" id="IPR050567">
    <property type="entry name" value="Mitochondrial_Carrier"/>
</dbReference>
<feature type="transmembrane region" description="Helical" evidence="11">
    <location>
        <begin position="60"/>
        <end position="79"/>
    </location>
</feature>
<reference evidence="13 14" key="1">
    <citation type="submission" date="2025-05" db="UniProtKB">
        <authorList>
            <consortium name="RefSeq"/>
        </authorList>
    </citation>
    <scope>IDENTIFICATION</scope>
</reference>
<protein>
    <submittedName>
        <fullName evidence="13 14">Solute carrier family 25 member 45-like</fullName>
    </submittedName>
</protein>
<evidence type="ECO:0000256" key="10">
    <source>
        <dbReference type="RuleBase" id="RU000488"/>
    </source>
</evidence>
<accession>A0ABM1EQC1</accession>
<dbReference type="InterPro" id="IPR018108">
    <property type="entry name" value="MCP_transmembrane"/>
</dbReference>
<sequence>MEGGINFIAGWFGGVASIFVGHPFDTVKVRQQTLRDSAKLWHSVKSTYQYEGIPGFFKGILFPLLSIGAMNSVYFGIYTSTLRRLNTLKYGEKSLDPSYTDIYLAGCAGGIGQLFITCPTDLVKIKLQIQREDAKSAIVRAKATKPMYNGPWHCLYSVYREKGIRACYKGLGIQFVRDLPSFGLYILVYEFLSKQLEDKNGSVSSMSTMLAGGSAGSVSWIIIMPLDAIKSRLQADRIDKPQYRGVLHCFSDTCKQDGVRALFRGSLVCAVRAFPVNAVTFLVYEWTLSAIRYLLNES</sequence>
<evidence type="ECO:0000256" key="11">
    <source>
        <dbReference type="SAM" id="Phobius"/>
    </source>
</evidence>
<evidence type="ECO:0000256" key="1">
    <source>
        <dbReference type="ARBA" id="ARBA00004225"/>
    </source>
</evidence>
<keyword evidence="5" id="KW-0677">Repeat</keyword>
<feature type="repeat" description="Solcar" evidence="9">
    <location>
        <begin position="203"/>
        <end position="290"/>
    </location>
</feature>
<gene>
    <name evidence="13 14" type="primary">LOC106814571</name>
</gene>
<keyword evidence="4 9" id="KW-0812">Transmembrane</keyword>
<dbReference type="SUPFAM" id="SSF103506">
    <property type="entry name" value="Mitochondrial carrier"/>
    <property type="match status" value="1"/>
</dbReference>
<dbReference type="PANTHER" id="PTHR45624">
    <property type="entry name" value="MITOCHONDRIAL BASIC AMINO ACIDS TRANSPORTER-RELATED"/>
    <property type="match status" value="1"/>
</dbReference>
<evidence type="ECO:0000256" key="8">
    <source>
        <dbReference type="ARBA" id="ARBA00023136"/>
    </source>
</evidence>
<organism evidence="12 13">
    <name type="scientific">Priapulus caudatus</name>
    <name type="common">Priapulid worm</name>
    <dbReference type="NCBI Taxonomy" id="37621"/>
    <lineage>
        <taxon>Eukaryota</taxon>
        <taxon>Metazoa</taxon>
        <taxon>Ecdysozoa</taxon>
        <taxon>Scalidophora</taxon>
        <taxon>Priapulida</taxon>
        <taxon>Priapulimorpha</taxon>
        <taxon>Priapulimorphida</taxon>
        <taxon>Priapulidae</taxon>
        <taxon>Priapulus</taxon>
    </lineage>
</organism>
<feature type="repeat" description="Solcar" evidence="9">
    <location>
        <begin position="100"/>
        <end position="195"/>
    </location>
</feature>
<dbReference type="InterPro" id="IPR023395">
    <property type="entry name" value="MCP_dom_sf"/>
</dbReference>